<keyword evidence="13" id="KW-0547">Nucleotide-binding</keyword>
<dbReference type="InterPro" id="IPR036097">
    <property type="entry name" value="HisK_dim/P_sf"/>
</dbReference>
<dbReference type="EMBL" id="JBBMEJ010000008">
    <property type="protein sequence ID" value="MEQ2370944.1"/>
    <property type="molecule type" value="Genomic_DNA"/>
</dbReference>
<evidence type="ECO:0000256" key="10">
    <source>
        <dbReference type="SAM" id="Phobius"/>
    </source>
</evidence>
<dbReference type="SUPFAM" id="SSF55874">
    <property type="entry name" value="ATPase domain of HSP90 chaperone/DNA topoisomerase II/histidine kinase"/>
    <property type="match status" value="1"/>
</dbReference>
<dbReference type="Gene3D" id="3.30.565.10">
    <property type="entry name" value="Histidine kinase-like ATPase, C-terminal domain"/>
    <property type="match status" value="1"/>
</dbReference>
<dbReference type="Pfam" id="PF00512">
    <property type="entry name" value="HisKA"/>
    <property type="match status" value="1"/>
</dbReference>
<keyword evidence="10" id="KW-0472">Membrane</keyword>
<dbReference type="PANTHER" id="PTHR43047">
    <property type="entry name" value="TWO-COMPONENT HISTIDINE PROTEIN KINASE"/>
    <property type="match status" value="1"/>
</dbReference>
<protein>
    <recommendedName>
        <fullName evidence="3">Stage 0 sporulation protein A homolog</fullName>
        <ecNumber evidence="2">2.7.13.3</ecNumber>
    </recommendedName>
</protein>
<keyword evidence="7" id="KW-0902">Two-component regulatory system</keyword>
<dbReference type="CDD" id="cd17546">
    <property type="entry name" value="REC_hyHK_CKI1_RcsC-like"/>
    <property type="match status" value="1"/>
</dbReference>
<reference evidence="13 14" key="1">
    <citation type="submission" date="2024-03" db="EMBL/GenBank/DDBJ databases">
        <title>Human intestinal bacterial collection.</title>
        <authorList>
            <person name="Pauvert C."/>
            <person name="Hitch T.C.A."/>
            <person name="Clavel T."/>
        </authorList>
    </citation>
    <scope>NUCLEOTIDE SEQUENCE [LARGE SCALE GENOMIC DNA]</scope>
    <source>
        <strain evidence="13 14">CLA-JM-H16</strain>
    </source>
</reference>
<keyword evidence="13" id="KW-0067">ATP-binding</keyword>
<keyword evidence="5" id="KW-0808">Transferase</keyword>
<organism evidence="13 14">
    <name type="scientific">Blautia aquisgranensis</name>
    <dbReference type="NCBI Taxonomy" id="3133153"/>
    <lineage>
        <taxon>Bacteria</taxon>
        <taxon>Bacillati</taxon>
        <taxon>Bacillota</taxon>
        <taxon>Clostridia</taxon>
        <taxon>Lachnospirales</taxon>
        <taxon>Lachnospiraceae</taxon>
        <taxon>Blautia</taxon>
    </lineage>
</organism>
<dbReference type="InterPro" id="IPR003661">
    <property type="entry name" value="HisK_dim/P_dom"/>
</dbReference>
<gene>
    <name evidence="13" type="ORF">WMO28_08295</name>
</gene>
<evidence type="ECO:0000256" key="4">
    <source>
        <dbReference type="ARBA" id="ARBA00022553"/>
    </source>
</evidence>
<dbReference type="RefSeq" id="WP_349056651.1">
    <property type="nucleotide sequence ID" value="NZ_JBBMEJ010000008.1"/>
</dbReference>
<evidence type="ECO:0000256" key="1">
    <source>
        <dbReference type="ARBA" id="ARBA00000085"/>
    </source>
</evidence>
<evidence type="ECO:0000256" key="3">
    <source>
        <dbReference type="ARBA" id="ARBA00018672"/>
    </source>
</evidence>
<feature type="transmembrane region" description="Helical" evidence="10">
    <location>
        <begin position="27"/>
        <end position="47"/>
    </location>
</feature>
<evidence type="ECO:0000256" key="9">
    <source>
        <dbReference type="PROSITE-ProRule" id="PRU00169"/>
    </source>
</evidence>
<keyword evidence="4 9" id="KW-0597">Phosphoprotein</keyword>
<keyword evidence="10" id="KW-0812">Transmembrane</keyword>
<dbReference type="SMART" id="SM00448">
    <property type="entry name" value="REC"/>
    <property type="match status" value="1"/>
</dbReference>
<evidence type="ECO:0000256" key="8">
    <source>
        <dbReference type="ARBA" id="ARBA00024867"/>
    </source>
</evidence>
<dbReference type="Gene3D" id="1.10.287.130">
    <property type="match status" value="1"/>
</dbReference>
<dbReference type="Pfam" id="PF02518">
    <property type="entry name" value="HATPase_c"/>
    <property type="match status" value="1"/>
</dbReference>
<keyword evidence="10" id="KW-1133">Transmembrane helix</keyword>
<evidence type="ECO:0000259" key="11">
    <source>
        <dbReference type="PROSITE" id="PS50109"/>
    </source>
</evidence>
<sequence>MMENEQENWKTHTPRKIYKPQIKKDSVGFFAFLTLAIILLASAYTFILHKSYTNIALETEIERDTASAGVIHKLVNERLGKKEFTEIRNKDDENKKMYHDISSYLNEIRTLNSTRYLYMATKNEENKLIYVVDGLDPTAKDVRHPGDYIEDEMIPYIEKALSGKTVYSQDIVDTNWGPIFTACYPVTDESNGTSEVVGALCIEMDMQSVYGLVERTKQVSLFVGIIAGCVLLVLCIGCFFYCKKRKEEELKQKMILEDAAEKADSANRAKSSFLLNMSHDIRTPMNAIIGFTDIALHQQNINEIHDSLQKVKTSSNHLLLLLNEVLDLSRIESGKVSFSPEPVNLPVLIDSVIAIMDGLLLDRNLNFEVHRNRPSMLYVMTDSTRIREILTNLLNNAVKFTEDGGTITFEMSTRPGVDERHIVASYTVKDTGVGMSEEFQKKLFEPFSQENNGARTQYKGTGLGMAITKQYVELMGGTLTFQSKKNCGSSFTVEIPMELADEKEIPEQKTVQNISLNGVKVLLVEDNDLNAELAMTLLEDAGMCVTRAVDGEDAVKLFASNPAGTYDIILMDIMMPKMNGYQATKAIRTMSGERPDAATIPIIAQSANAFKEDIQASLDSGMNGHISKPFNMDEVSVSIMRNLI</sequence>
<dbReference type="CDD" id="cd00082">
    <property type="entry name" value="HisKA"/>
    <property type="match status" value="1"/>
</dbReference>
<dbReference type="SMART" id="SM00388">
    <property type="entry name" value="HisKA"/>
    <property type="match status" value="1"/>
</dbReference>
<dbReference type="EC" id="2.7.13.3" evidence="2"/>
<dbReference type="PRINTS" id="PR00344">
    <property type="entry name" value="BCTRLSENSOR"/>
</dbReference>
<keyword evidence="6" id="KW-0418">Kinase</keyword>
<name>A0ABV1BFI9_9FIRM</name>
<dbReference type="GO" id="GO:0005524">
    <property type="term" value="F:ATP binding"/>
    <property type="evidence" value="ECO:0007669"/>
    <property type="project" value="UniProtKB-KW"/>
</dbReference>
<proteinExistence type="predicted"/>
<dbReference type="Gene3D" id="3.40.50.2300">
    <property type="match status" value="1"/>
</dbReference>
<feature type="modified residue" description="4-aspartylphosphate" evidence="9">
    <location>
        <position position="572"/>
    </location>
</feature>
<comment type="catalytic activity">
    <reaction evidence="1">
        <text>ATP + protein L-histidine = ADP + protein N-phospho-L-histidine.</text>
        <dbReference type="EC" id="2.7.13.3"/>
    </reaction>
</comment>
<evidence type="ECO:0000256" key="2">
    <source>
        <dbReference type="ARBA" id="ARBA00012438"/>
    </source>
</evidence>
<evidence type="ECO:0000256" key="6">
    <source>
        <dbReference type="ARBA" id="ARBA00022777"/>
    </source>
</evidence>
<dbReference type="Proteomes" id="UP001473063">
    <property type="component" value="Unassembled WGS sequence"/>
</dbReference>
<accession>A0ABV1BFI9</accession>
<dbReference type="InterPro" id="IPR005467">
    <property type="entry name" value="His_kinase_dom"/>
</dbReference>
<dbReference type="InterPro" id="IPR003594">
    <property type="entry name" value="HATPase_dom"/>
</dbReference>
<dbReference type="InterPro" id="IPR001789">
    <property type="entry name" value="Sig_transdc_resp-reg_receiver"/>
</dbReference>
<dbReference type="InterPro" id="IPR036890">
    <property type="entry name" value="HATPase_C_sf"/>
</dbReference>
<feature type="transmembrane region" description="Helical" evidence="10">
    <location>
        <begin position="221"/>
        <end position="242"/>
    </location>
</feature>
<dbReference type="PROSITE" id="PS50109">
    <property type="entry name" value="HIS_KIN"/>
    <property type="match status" value="1"/>
</dbReference>
<dbReference type="InterPro" id="IPR011006">
    <property type="entry name" value="CheY-like_superfamily"/>
</dbReference>
<keyword evidence="14" id="KW-1185">Reference proteome</keyword>
<dbReference type="CDD" id="cd16922">
    <property type="entry name" value="HATPase_EvgS-ArcB-TorS-like"/>
    <property type="match status" value="1"/>
</dbReference>
<dbReference type="InterPro" id="IPR004358">
    <property type="entry name" value="Sig_transdc_His_kin-like_C"/>
</dbReference>
<evidence type="ECO:0000256" key="7">
    <source>
        <dbReference type="ARBA" id="ARBA00023012"/>
    </source>
</evidence>
<evidence type="ECO:0000256" key="5">
    <source>
        <dbReference type="ARBA" id="ARBA00022679"/>
    </source>
</evidence>
<evidence type="ECO:0000259" key="12">
    <source>
        <dbReference type="PROSITE" id="PS50110"/>
    </source>
</evidence>
<dbReference type="SMART" id="SM00387">
    <property type="entry name" value="HATPase_c"/>
    <property type="match status" value="1"/>
</dbReference>
<comment type="function">
    <text evidence="8">May play the central regulatory role in sporulation. It may be an element of the effector pathway responsible for the activation of sporulation genes in response to nutritional stress. Spo0A may act in concert with spo0H (a sigma factor) to control the expression of some genes that are critical to the sporulation process.</text>
</comment>
<evidence type="ECO:0000313" key="13">
    <source>
        <dbReference type="EMBL" id="MEQ2370944.1"/>
    </source>
</evidence>
<comment type="caution">
    <text evidence="13">The sequence shown here is derived from an EMBL/GenBank/DDBJ whole genome shotgun (WGS) entry which is preliminary data.</text>
</comment>
<feature type="domain" description="Response regulatory" evidence="12">
    <location>
        <begin position="520"/>
        <end position="643"/>
    </location>
</feature>
<evidence type="ECO:0000313" key="14">
    <source>
        <dbReference type="Proteomes" id="UP001473063"/>
    </source>
</evidence>
<dbReference type="Pfam" id="PF00072">
    <property type="entry name" value="Response_reg"/>
    <property type="match status" value="1"/>
</dbReference>
<dbReference type="SUPFAM" id="SSF52172">
    <property type="entry name" value="CheY-like"/>
    <property type="match status" value="1"/>
</dbReference>
<dbReference type="PROSITE" id="PS50110">
    <property type="entry name" value="RESPONSE_REGULATORY"/>
    <property type="match status" value="1"/>
</dbReference>
<dbReference type="SUPFAM" id="SSF47384">
    <property type="entry name" value="Homodimeric domain of signal transducing histidine kinase"/>
    <property type="match status" value="1"/>
</dbReference>
<feature type="domain" description="Histidine kinase" evidence="11">
    <location>
        <begin position="276"/>
        <end position="499"/>
    </location>
</feature>